<dbReference type="PANTHER" id="PTHR43179">
    <property type="entry name" value="RHAMNOSYLTRANSFERASE WBBL"/>
    <property type="match status" value="1"/>
</dbReference>
<dbReference type="SUPFAM" id="SSF53448">
    <property type="entry name" value="Nucleotide-diphospho-sugar transferases"/>
    <property type="match status" value="1"/>
</dbReference>
<dbReference type="RefSeq" id="WP_193864679.1">
    <property type="nucleotide sequence ID" value="NZ_JADEYR010000001.1"/>
</dbReference>
<dbReference type="InterPro" id="IPR029044">
    <property type="entry name" value="Nucleotide-diphossugar_trans"/>
</dbReference>
<evidence type="ECO:0000259" key="6">
    <source>
        <dbReference type="Pfam" id="PF17994"/>
    </source>
</evidence>
<evidence type="ECO:0000256" key="4">
    <source>
        <dbReference type="ARBA" id="ARBA00022679"/>
    </source>
</evidence>
<evidence type="ECO:0000259" key="7">
    <source>
        <dbReference type="Pfam" id="PF19320"/>
    </source>
</evidence>
<dbReference type="InterPro" id="IPR040492">
    <property type="entry name" value="GlfT2_N"/>
</dbReference>
<proteinExistence type="inferred from homology"/>
<comment type="similarity">
    <text evidence="2">Belongs to the glycosyltransferase 2 family.</text>
</comment>
<evidence type="ECO:0000313" key="9">
    <source>
        <dbReference type="Proteomes" id="UP000644727"/>
    </source>
</evidence>
<organism evidence="8 9">
    <name type="scientific">Brachybacterium epidermidis</name>
    <dbReference type="NCBI Taxonomy" id="2781983"/>
    <lineage>
        <taxon>Bacteria</taxon>
        <taxon>Bacillati</taxon>
        <taxon>Actinomycetota</taxon>
        <taxon>Actinomycetes</taxon>
        <taxon>Micrococcales</taxon>
        <taxon>Dermabacteraceae</taxon>
        <taxon>Brachybacterium</taxon>
    </lineage>
</organism>
<sequence>MTSTSAAKSAPVEHRVIQRLLMPLEPTPDVLPLYIEGTPSRAATSASAVYTDSSGATRSHEAQSQTSVFDDSTLGAEESFPRHGARIPAGEMRSFGTYFNAFPAGYWRRWTPVRKLRLTIVTRGAGRLIVFRSNARGSFQRQDFAQVQEGDETTSIFDLPLTAFGDGGWYWFDAYSGAGGLEIISAEWSADASLARQDGTFSLAMTTMNKVEYVLENLKTICEATDLRAKLDALYIVDQGSDRLREHAEQIAPYVEAMGDQLRIIEQGNIGGSGGFSRGLYEGATNGRSAYAITCDDDVAIEPESILRMATFADFATKPTLVGAHMFDINNRSVLHAFGEKVDRWTIQQGTPSAEAVMGHDLAAHPLRETAWMHRRADVDYNGWWMCLIPTEVLREIGLALPVFIKWDDTEYGLRAKKAGYPTVSLPGAGTWHVSWTDKNDAIDWQAYFHQRNRLITALLHSPYTRGGGVVLDSQGIDLKHTLSMQYSTELVRLLAQEDLLRGPEVLHEEIGTKLPQVRAILAEHTDAAGKADPEDFPEVNEGRPPNKGRPITAPRRVLLPLWMVKSLAKQTLKPVREESRKGPQGLIPAQDAQWWTLSAYDSALVSNAEGSKMFWYKRDPKLVRSLLARGAAAHMELTRRWPELQRRYREAAAELASFEAWERTFAANAVEPAVDPEQAPEEGRTA</sequence>
<accession>A0ABR9VXM8</accession>
<dbReference type="InterPro" id="IPR045699">
    <property type="entry name" value="GlfT2_C"/>
</dbReference>
<reference evidence="8 9" key="1">
    <citation type="submission" date="2020-10" db="EMBL/GenBank/DDBJ databases">
        <title>Draft genome and description of Brachybacterium epidermidis sp nov.</title>
        <authorList>
            <person name="Boxberger M."/>
            <person name="La Scola B."/>
        </authorList>
    </citation>
    <scope>NUCLEOTIDE SEQUENCE [LARGE SCALE GENOMIC DNA]</scope>
    <source>
        <strain evidence="8 9">Marseille-Q2903</strain>
    </source>
</reference>
<evidence type="ECO:0000256" key="1">
    <source>
        <dbReference type="ARBA" id="ARBA00004776"/>
    </source>
</evidence>
<dbReference type="Pfam" id="PF13641">
    <property type="entry name" value="Glyco_tranf_2_3"/>
    <property type="match status" value="1"/>
</dbReference>
<name>A0ABR9VXM8_9MICO</name>
<gene>
    <name evidence="8" type="ORF">IOE58_01575</name>
</gene>
<keyword evidence="9" id="KW-1185">Reference proteome</keyword>
<comment type="caution">
    <text evidence="8">The sequence shown here is derived from an EMBL/GenBank/DDBJ whole genome shotgun (WGS) entry which is preliminary data.</text>
</comment>
<evidence type="ECO:0000256" key="5">
    <source>
        <dbReference type="SAM" id="MobiDB-lite"/>
    </source>
</evidence>
<dbReference type="Pfam" id="PF19320">
    <property type="entry name" value="GlfT2_domain3"/>
    <property type="match status" value="1"/>
</dbReference>
<keyword evidence="3" id="KW-0328">Glycosyltransferase</keyword>
<comment type="pathway">
    <text evidence="1">Cell wall biogenesis; cell wall polysaccharide biosynthesis.</text>
</comment>
<evidence type="ECO:0000313" key="8">
    <source>
        <dbReference type="EMBL" id="MBE9402944.1"/>
    </source>
</evidence>
<protein>
    <submittedName>
        <fullName evidence="8">Glycosyltransferase</fullName>
    </submittedName>
</protein>
<evidence type="ECO:0000256" key="2">
    <source>
        <dbReference type="ARBA" id="ARBA00006739"/>
    </source>
</evidence>
<evidence type="ECO:0000256" key="3">
    <source>
        <dbReference type="ARBA" id="ARBA00022676"/>
    </source>
</evidence>
<dbReference type="Pfam" id="PF17994">
    <property type="entry name" value="Glft2_N"/>
    <property type="match status" value="1"/>
</dbReference>
<feature type="region of interest" description="Disordered" evidence="5">
    <location>
        <begin position="46"/>
        <end position="73"/>
    </location>
</feature>
<feature type="region of interest" description="Disordered" evidence="5">
    <location>
        <begin position="529"/>
        <end position="551"/>
    </location>
</feature>
<dbReference type="Gene3D" id="3.90.550.60">
    <property type="match status" value="1"/>
</dbReference>
<dbReference type="Proteomes" id="UP000644727">
    <property type="component" value="Unassembled WGS sequence"/>
</dbReference>
<dbReference type="EMBL" id="JADEYR010000001">
    <property type="protein sequence ID" value="MBE9402944.1"/>
    <property type="molecule type" value="Genomic_DNA"/>
</dbReference>
<dbReference type="PANTHER" id="PTHR43179:SF12">
    <property type="entry name" value="GALACTOFURANOSYLTRANSFERASE GLFT2"/>
    <property type="match status" value="1"/>
</dbReference>
<keyword evidence="4" id="KW-0808">Transferase</keyword>
<feature type="domain" description="Galactofuranosyltransferase-2 C-terminal" evidence="7">
    <location>
        <begin position="473"/>
        <end position="667"/>
    </location>
</feature>
<feature type="compositionally biased region" description="Polar residues" evidence="5">
    <location>
        <begin position="46"/>
        <end position="70"/>
    </location>
</feature>
<feature type="domain" description="Galactofuranosyltransferase GlfT2 N-terminal" evidence="6">
    <location>
        <begin position="82"/>
        <end position="191"/>
    </location>
</feature>